<dbReference type="SUPFAM" id="SSF47413">
    <property type="entry name" value="lambda repressor-like DNA-binding domains"/>
    <property type="match status" value="1"/>
</dbReference>
<dbReference type="GO" id="GO:0003677">
    <property type="term" value="F:DNA binding"/>
    <property type="evidence" value="ECO:0007669"/>
    <property type="project" value="InterPro"/>
</dbReference>
<dbReference type="OrthoDB" id="5659783at2"/>
<dbReference type="SMART" id="SM00530">
    <property type="entry name" value="HTH_XRE"/>
    <property type="match status" value="1"/>
</dbReference>
<dbReference type="Gene3D" id="1.10.260.40">
    <property type="entry name" value="lambda repressor-like DNA-binding domains"/>
    <property type="match status" value="1"/>
</dbReference>
<dbReference type="AlphaFoldDB" id="A0A4P7HIZ3"/>
<feature type="coiled-coil region" evidence="1">
    <location>
        <begin position="145"/>
        <end position="172"/>
    </location>
</feature>
<reference evidence="5 6" key="1">
    <citation type="submission" date="2019-03" db="EMBL/GenBank/DDBJ databases">
        <authorList>
            <person name="Li J."/>
        </authorList>
    </citation>
    <scope>NUCLEOTIDE SEQUENCE [LARGE SCALE GENOMIC DNA]</scope>
    <source>
        <strain evidence="5">2251</strain>
        <strain evidence="4 6">3058</strain>
    </source>
</reference>
<dbReference type="EMBL" id="SRPG01000012">
    <property type="protein sequence ID" value="TGN68145.1"/>
    <property type="molecule type" value="Genomic_DNA"/>
</dbReference>
<dbReference type="KEGG" id="plia:E4191_04360"/>
<keyword evidence="6" id="KW-1185">Reference proteome</keyword>
<dbReference type="Proteomes" id="UP000296374">
    <property type="component" value="Chromosome"/>
</dbReference>
<reference evidence="3" key="2">
    <citation type="journal article" date="2020" name="Int. J. Syst. Evol. Microbiol.">
        <title>Paracoccus liaowanqingii sp. nov., isolated from Tibetan antelope (Pantholops hodgsonii).</title>
        <authorList>
            <person name="Li J."/>
            <person name="Lu S."/>
            <person name="Jin D."/>
            <person name="Yang J."/>
            <person name="Lai X.H."/>
            <person name="Huang Y."/>
            <person name="Tian Z."/>
            <person name="Dong K."/>
            <person name="Zhang S."/>
            <person name="Lei W."/>
            <person name="Pu J."/>
            <person name="Zhang G."/>
            <person name="Wu X."/>
            <person name="Huang Y."/>
            <person name="Ren Z."/>
            <person name="Wang S."/>
            <person name="Xu J."/>
        </authorList>
    </citation>
    <scope>NUCLEOTIDE SEQUENCE</scope>
    <source>
        <strain evidence="3">2251</strain>
    </source>
</reference>
<feature type="domain" description="HTH cro/C1-type" evidence="2">
    <location>
        <begin position="77"/>
        <end position="131"/>
    </location>
</feature>
<gene>
    <name evidence="3" type="ORF">E4191_04360</name>
    <name evidence="4" type="ORF">E4L95_02480</name>
</gene>
<evidence type="ECO:0000313" key="6">
    <source>
        <dbReference type="Proteomes" id="UP000297972"/>
    </source>
</evidence>
<dbReference type="Pfam" id="PF01381">
    <property type="entry name" value="HTH_3"/>
    <property type="match status" value="1"/>
</dbReference>
<dbReference type="PROSITE" id="PS50943">
    <property type="entry name" value="HTH_CROC1"/>
    <property type="match status" value="1"/>
</dbReference>
<keyword evidence="1" id="KW-0175">Coiled coil</keyword>
<accession>A0A4P7HIZ3</accession>
<dbReference type="InterPro" id="IPR010982">
    <property type="entry name" value="Lambda_DNA-bd_dom_sf"/>
</dbReference>
<organism evidence="3 5">
    <name type="scientific">Paracoccus liaowanqingii</name>
    <dbReference type="NCBI Taxonomy" id="2560053"/>
    <lineage>
        <taxon>Bacteria</taxon>
        <taxon>Pseudomonadati</taxon>
        <taxon>Pseudomonadota</taxon>
        <taxon>Alphaproteobacteria</taxon>
        <taxon>Rhodobacterales</taxon>
        <taxon>Paracoccaceae</taxon>
        <taxon>Paracoccus</taxon>
    </lineage>
</organism>
<dbReference type="Proteomes" id="UP000297972">
    <property type="component" value="Unassembled WGS sequence"/>
</dbReference>
<evidence type="ECO:0000256" key="1">
    <source>
        <dbReference type="SAM" id="Coils"/>
    </source>
</evidence>
<proteinExistence type="predicted"/>
<accession>A0A4Z1CS32</accession>
<evidence type="ECO:0000259" key="2">
    <source>
        <dbReference type="PROSITE" id="PS50943"/>
    </source>
</evidence>
<dbReference type="EMBL" id="CP038439">
    <property type="protein sequence ID" value="QBX34026.1"/>
    <property type="molecule type" value="Genomic_DNA"/>
</dbReference>
<name>A0A4P7HIZ3_9RHOB</name>
<evidence type="ECO:0000313" key="4">
    <source>
        <dbReference type="EMBL" id="TGN68145.1"/>
    </source>
</evidence>
<evidence type="ECO:0000313" key="3">
    <source>
        <dbReference type="EMBL" id="QBX34026.1"/>
    </source>
</evidence>
<dbReference type="InterPro" id="IPR001387">
    <property type="entry name" value="Cro/C1-type_HTH"/>
</dbReference>
<protein>
    <submittedName>
        <fullName evidence="3">Helix-turn-helix transcriptional regulator</fullName>
    </submittedName>
    <submittedName>
        <fullName evidence="4">XRE family transcriptional regulator</fullName>
    </submittedName>
</protein>
<dbReference type="CDD" id="cd00093">
    <property type="entry name" value="HTH_XRE"/>
    <property type="match status" value="1"/>
</dbReference>
<evidence type="ECO:0000313" key="5">
    <source>
        <dbReference type="Proteomes" id="UP000296374"/>
    </source>
</evidence>
<sequence length="176" mass="18368">MMSRPSAASSAARMLMAMVGEGLMRASRSEMNAILAPLAVGLICRPAWHTLAAHVPQAGDGRMDSYAEPMATLGDRLTAAREGAGLDVAAMAEALGLRPETLEGWEVDQAEPTASLMGRIATVTGVSPVWLLTGQGAGPKDDSAGAHLRAELADLRRLLAEASARVERLEEALSHG</sequence>